<comment type="caution">
    <text evidence="8">The sequence shown here is derived from an EMBL/GenBank/DDBJ whole genome shotgun (WGS) entry which is preliminary data.</text>
</comment>
<dbReference type="Pfam" id="PF20811">
    <property type="entry name" value="PARG_cat_N"/>
    <property type="match status" value="1"/>
</dbReference>
<sequence length="595" mass="68210">MKRRPKKWVSDSNSGSLISYGKVRPKRPKVLQWEGSFLIGQLLANIFVFNFGNRLCYAPTEITMSVESNFDQDMVDEQSTIDKSANAVYYGTSLADIPNIIRTPPILSDMQDIHDPDHVFLIKPFKYDPSNPDREPEPIHGMEKYMDAWDDDHVRLPCSLGNVTRDGRHIWPIIQKALAQLKQKCDEKTVTVHDIKTTIQESNGMNFEIRCLKQLINQVFSAEERAIFLYTILPKMISLALNVGTICGQPPRLLRQESNRSVTMSQRQASSLLACGFFCLFPEPHNRHSTYQSLNFTHLLKSGAPWKIEKLKCILHYFRRISEDMPKGVLTFRRFSFLKNSDPKWIESQVPLSNIHMIANATIEDQHGFLQVDFANEYIGGGVMNEGIVQEEIRFTICTEMLVSVLFCEVMLPNECIYLIGCEQFATYSGYADTFKAKATFIDKTPKDSWGRKLSQVVAMDAIYFRNPIDQYTISCMNRELFKAYASFHLPKSMNNFAFGIATGNWGCGAFNGDRHLKAIIQLMAASEARRPLIYCSFHDKHLIESFWAIYEYLQEQKATVGDLYLYLNQYSMQHAQSTLFEFIFSTPVSSLKKS</sequence>
<accession>A0A820F6N0</accession>
<evidence type="ECO:0000259" key="7">
    <source>
        <dbReference type="Pfam" id="PF20811"/>
    </source>
</evidence>
<dbReference type="Proteomes" id="UP000663862">
    <property type="component" value="Unassembled WGS sequence"/>
</dbReference>
<protein>
    <recommendedName>
        <fullName evidence="2">poly(ADP-ribose) glycohydrolase</fullName>
        <ecNumber evidence="2">3.2.1.143</ecNumber>
    </recommendedName>
</protein>
<evidence type="ECO:0000256" key="5">
    <source>
        <dbReference type="PIRSR" id="PIRSR607724-2"/>
    </source>
</evidence>
<feature type="domain" description="PARG catalytic Macro" evidence="6">
    <location>
        <begin position="343"/>
        <end position="543"/>
    </location>
</feature>
<dbReference type="InterPro" id="IPR046372">
    <property type="entry name" value="PARG_cat_C"/>
</dbReference>
<evidence type="ECO:0000256" key="1">
    <source>
        <dbReference type="ARBA" id="ARBA00009545"/>
    </source>
</evidence>
<dbReference type="EMBL" id="CAJOBQ010000101">
    <property type="protein sequence ID" value="CAF4256378.1"/>
    <property type="molecule type" value="Genomic_DNA"/>
</dbReference>
<dbReference type="GO" id="GO:0004649">
    <property type="term" value="F:poly(ADP-ribose) glycohydrolase activity"/>
    <property type="evidence" value="ECO:0007669"/>
    <property type="project" value="UniProtKB-EC"/>
</dbReference>
<dbReference type="GO" id="GO:0005737">
    <property type="term" value="C:cytoplasm"/>
    <property type="evidence" value="ECO:0007669"/>
    <property type="project" value="TreeGrafter"/>
</dbReference>
<dbReference type="GO" id="GO:1990966">
    <property type="term" value="P:ATP generation from poly-ADP-D-ribose"/>
    <property type="evidence" value="ECO:0007669"/>
    <property type="project" value="TreeGrafter"/>
</dbReference>
<feature type="binding site" evidence="5">
    <location>
        <position position="390"/>
    </location>
    <ligand>
        <name>substrate</name>
    </ligand>
</feature>
<evidence type="ECO:0000313" key="9">
    <source>
        <dbReference type="Proteomes" id="UP000663862"/>
    </source>
</evidence>
<evidence type="ECO:0000259" key="6">
    <source>
        <dbReference type="Pfam" id="PF05028"/>
    </source>
</evidence>
<proteinExistence type="inferred from homology"/>
<dbReference type="GO" id="GO:0005634">
    <property type="term" value="C:nucleus"/>
    <property type="evidence" value="ECO:0007669"/>
    <property type="project" value="TreeGrafter"/>
</dbReference>
<evidence type="ECO:0000256" key="2">
    <source>
        <dbReference type="ARBA" id="ARBA00012255"/>
    </source>
</evidence>
<name>A0A820F6N0_9BILA</name>
<feature type="active site" evidence="4">
    <location>
        <position position="392"/>
    </location>
</feature>
<dbReference type="PANTHER" id="PTHR12837">
    <property type="entry name" value="POLY ADP-RIBOSE GLYCOHYDROLASE"/>
    <property type="match status" value="1"/>
</dbReference>
<feature type="binding site" evidence="5">
    <location>
        <position position="431"/>
    </location>
    <ligand>
        <name>substrate</name>
    </ligand>
</feature>
<evidence type="ECO:0000256" key="4">
    <source>
        <dbReference type="PIRSR" id="PIRSR607724-1"/>
    </source>
</evidence>
<dbReference type="GO" id="GO:0006282">
    <property type="term" value="P:regulation of DNA repair"/>
    <property type="evidence" value="ECO:0007669"/>
    <property type="project" value="InterPro"/>
</dbReference>
<dbReference type="GO" id="GO:0009225">
    <property type="term" value="P:nucleotide-sugar metabolic process"/>
    <property type="evidence" value="ECO:0007669"/>
    <property type="project" value="TreeGrafter"/>
</dbReference>
<organism evidence="8 9">
    <name type="scientific">Rotaria socialis</name>
    <dbReference type="NCBI Taxonomy" id="392032"/>
    <lineage>
        <taxon>Eukaryota</taxon>
        <taxon>Metazoa</taxon>
        <taxon>Spiralia</taxon>
        <taxon>Gnathifera</taxon>
        <taxon>Rotifera</taxon>
        <taxon>Eurotatoria</taxon>
        <taxon>Bdelloidea</taxon>
        <taxon>Philodinida</taxon>
        <taxon>Philodinidae</taxon>
        <taxon>Rotaria</taxon>
    </lineage>
</organism>
<dbReference type="EC" id="3.2.1.143" evidence="2"/>
<gene>
    <name evidence="8" type="ORF">TSG867_LOCUS3417</name>
</gene>
<dbReference type="PANTHER" id="PTHR12837:SF15">
    <property type="entry name" value="POLY(ADP-RIBOSE) GLYCOHYDROLASE"/>
    <property type="match status" value="1"/>
</dbReference>
<dbReference type="GO" id="GO:0005975">
    <property type="term" value="P:carbohydrate metabolic process"/>
    <property type="evidence" value="ECO:0007669"/>
    <property type="project" value="InterPro"/>
</dbReference>
<keyword evidence="3" id="KW-0378">Hydrolase</keyword>
<feature type="domain" description="PARG helical" evidence="7">
    <location>
        <begin position="221"/>
        <end position="334"/>
    </location>
</feature>
<dbReference type="AlphaFoldDB" id="A0A820F6N0"/>
<feature type="binding site" evidence="5">
    <location>
        <position position="376"/>
    </location>
    <ligand>
        <name>substrate</name>
    </ligand>
</feature>
<dbReference type="InterPro" id="IPR048362">
    <property type="entry name" value="PARG_helical"/>
</dbReference>
<feature type="active site" evidence="4">
    <location>
        <position position="391"/>
    </location>
</feature>
<comment type="similarity">
    <text evidence="1">Belongs to the poly(ADP-ribose) glycohydrolase family.</text>
</comment>
<evidence type="ECO:0000256" key="3">
    <source>
        <dbReference type="ARBA" id="ARBA00022801"/>
    </source>
</evidence>
<dbReference type="Pfam" id="PF05028">
    <property type="entry name" value="PARG_cat_C"/>
    <property type="match status" value="1"/>
</dbReference>
<evidence type="ECO:0000313" key="8">
    <source>
        <dbReference type="EMBL" id="CAF4256378.1"/>
    </source>
</evidence>
<dbReference type="InterPro" id="IPR007724">
    <property type="entry name" value="Poly_GlycHdrlase"/>
</dbReference>
<feature type="active site" evidence="4">
    <location>
        <position position="373"/>
    </location>
</feature>
<reference evidence="8" key="1">
    <citation type="submission" date="2021-02" db="EMBL/GenBank/DDBJ databases">
        <authorList>
            <person name="Nowell W R."/>
        </authorList>
    </citation>
    <scope>NUCLEOTIDE SEQUENCE</scope>
</reference>